<comment type="caution">
    <text evidence="4">The sequence shown here is derived from an EMBL/GenBank/DDBJ whole genome shotgun (WGS) entry which is preliminary data.</text>
</comment>
<dbReference type="OrthoDB" id="5419315at2759"/>
<dbReference type="KEGG" id="tatv:25776425"/>
<reference evidence="4 5" key="1">
    <citation type="journal article" date="2011" name="Genome Biol.">
        <title>Comparative genome sequence analysis underscores mycoparasitism as the ancestral life style of Trichoderma.</title>
        <authorList>
            <person name="Kubicek C.P."/>
            <person name="Herrera-Estrella A."/>
            <person name="Seidl-Seiboth V."/>
            <person name="Martinez D.A."/>
            <person name="Druzhinina I.S."/>
            <person name="Thon M."/>
            <person name="Zeilinger S."/>
            <person name="Casas-Flores S."/>
            <person name="Horwitz B.A."/>
            <person name="Mukherjee P.K."/>
            <person name="Mukherjee M."/>
            <person name="Kredics L."/>
            <person name="Alcaraz L.D."/>
            <person name="Aerts A."/>
            <person name="Antal Z."/>
            <person name="Atanasova L."/>
            <person name="Cervantes-Badillo M.G."/>
            <person name="Challacombe J."/>
            <person name="Chertkov O."/>
            <person name="McCluskey K."/>
            <person name="Coulpier F."/>
            <person name="Deshpande N."/>
            <person name="von Doehren H."/>
            <person name="Ebbole D.J."/>
            <person name="Esquivel-Naranjo E.U."/>
            <person name="Fekete E."/>
            <person name="Flipphi M."/>
            <person name="Glaser F."/>
            <person name="Gomez-Rodriguez E.Y."/>
            <person name="Gruber S."/>
            <person name="Han C."/>
            <person name="Henrissat B."/>
            <person name="Hermosa R."/>
            <person name="Hernandez-Onate M."/>
            <person name="Karaffa L."/>
            <person name="Kosti I."/>
            <person name="Le Crom S."/>
            <person name="Lindquist E."/>
            <person name="Lucas S."/>
            <person name="Luebeck M."/>
            <person name="Luebeck P.S."/>
            <person name="Margeot A."/>
            <person name="Metz B."/>
            <person name="Misra M."/>
            <person name="Nevalainen H."/>
            <person name="Omann M."/>
            <person name="Packer N."/>
            <person name="Perrone G."/>
            <person name="Uresti-Rivera E.E."/>
            <person name="Salamov A."/>
            <person name="Schmoll M."/>
            <person name="Seiboth B."/>
            <person name="Shapiro H."/>
            <person name="Sukno S."/>
            <person name="Tamayo-Ramos J.A."/>
            <person name="Tisch D."/>
            <person name="Wiest A."/>
            <person name="Wilkinson H.H."/>
            <person name="Zhang M."/>
            <person name="Coutinho P.M."/>
            <person name="Kenerley C.M."/>
            <person name="Monte E."/>
            <person name="Baker S.E."/>
            <person name="Grigoriev I.V."/>
        </authorList>
    </citation>
    <scope>NUCLEOTIDE SEQUENCE [LARGE SCALE GENOMIC DNA]</scope>
    <source>
        <strain evidence="5">ATCC 20476 / IMI 206040</strain>
    </source>
</reference>
<dbReference type="Proteomes" id="UP000005426">
    <property type="component" value="Unassembled WGS sequence"/>
</dbReference>
<accession>G9NP87</accession>
<protein>
    <recommendedName>
        <fullName evidence="3">Zn(2)-C6 fungal-type domain-containing protein</fullName>
    </recommendedName>
</protein>
<evidence type="ECO:0000313" key="5">
    <source>
        <dbReference type="Proteomes" id="UP000005426"/>
    </source>
</evidence>
<dbReference type="AlphaFoldDB" id="G9NP87"/>
<evidence type="ECO:0000256" key="2">
    <source>
        <dbReference type="SAM" id="MobiDB-lite"/>
    </source>
</evidence>
<feature type="region of interest" description="Disordered" evidence="2">
    <location>
        <begin position="1"/>
        <end position="50"/>
    </location>
</feature>
<dbReference type="PANTHER" id="PTHR47784:SF5">
    <property type="entry name" value="STEROL UPTAKE CONTROL PROTEIN 2"/>
    <property type="match status" value="1"/>
</dbReference>
<dbReference type="GeneID" id="25776425"/>
<dbReference type="OMA" id="RNCKTRK"/>
<dbReference type="STRING" id="452589.G9NP87"/>
<dbReference type="InterPro" id="IPR001138">
    <property type="entry name" value="Zn2Cys6_DnaBD"/>
</dbReference>
<feature type="domain" description="Zn(2)-C6 fungal-type" evidence="3">
    <location>
        <begin position="44"/>
        <end position="74"/>
    </location>
</feature>
<sequence>MAETPLNNSSAPAPAPAPAPEVKDDTSPPKPYHAKRPHKKSRSGCQNCKARKVKCDEARPTCRSCKLRQADCVYLYPQKTQQSIEATSSSSSQQSSPAQQLKSATASATGISDIASTSSVLFSAPILAYADKYNGQTPPMPMELLFLPTGIDMSDMKALWFYATQTCGSFSTMGNQGHRSIMRSLLVRYGSESPFLMDTIFALSSLHMMQLNEQFDAQRALTYRVRSLAGYRKAIEEANPVDFPALLANSLLITALSSQNFREPDGKDLYILDWLVVWKGIVLVINLVSKSTILESGMWSLFFRPRIDIEKSTSFIPEKLLTMVSAIQPGDLDYPFKDAYDQTLKYMGSLYLDLAEGPSNLMCLRVITIFTFVPREFIDIARSLQPRALVILAYFAAFFKLVQSEVWWVEGIGDRTIRDICKYITLEWYDYMRVPFTALHTNDSIQLARVILGDMESVWPQKNLIDYALQLS</sequence>
<dbReference type="eggNOG" id="ENOG502R6NR">
    <property type="taxonomic scope" value="Eukaryota"/>
</dbReference>
<dbReference type="InterPro" id="IPR036864">
    <property type="entry name" value="Zn2-C6_fun-type_DNA-bd_sf"/>
</dbReference>
<dbReference type="CDD" id="cd00067">
    <property type="entry name" value="GAL4"/>
    <property type="match status" value="1"/>
</dbReference>
<evidence type="ECO:0000259" key="3">
    <source>
        <dbReference type="PROSITE" id="PS50048"/>
    </source>
</evidence>
<evidence type="ECO:0000313" key="4">
    <source>
        <dbReference type="EMBL" id="EHK47359.1"/>
    </source>
</evidence>
<dbReference type="PROSITE" id="PS00463">
    <property type="entry name" value="ZN2_CY6_FUNGAL_1"/>
    <property type="match status" value="1"/>
</dbReference>
<dbReference type="SMART" id="SM00066">
    <property type="entry name" value="GAL4"/>
    <property type="match status" value="1"/>
</dbReference>
<dbReference type="InterPro" id="IPR053157">
    <property type="entry name" value="Sterol_Uptake_Regulator"/>
</dbReference>
<proteinExistence type="predicted"/>
<dbReference type="Pfam" id="PF00172">
    <property type="entry name" value="Zn_clus"/>
    <property type="match status" value="1"/>
</dbReference>
<gene>
    <name evidence="4" type="ORF">TRIATDRAFT_157636</name>
</gene>
<dbReference type="HOGENOM" id="CLU_024934_7_0_1"/>
<keyword evidence="5" id="KW-1185">Reference proteome</keyword>
<feature type="compositionally biased region" description="Polar residues" evidence="2">
    <location>
        <begin position="1"/>
        <end position="10"/>
    </location>
</feature>
<dbReference type="PROSITE" id="PS50048">
    <property type="entry name" value="ZN2_CY6_FUNGAL_2"/>
    <property type="match status" value="1"/>
</dbReference>
<dbReference type="PANTHER" id="PTHR47784">
    <property type="entry name" value="STEROL UPTAKE CONTROL PROTEIN 2"/>
    <property type="match status" value="1"/>
</dbReference>
<dbReference type="GO" id="GO:0008270">
    <property type="term" value="F:zinc ion binding"/>
    <property type="evidence" value="ECO:0007669"/>
    <property type="project" value="InterPro"/>
</dbReference>
<dbReference type="Gene3D" id="4.10.240.10">
    <property type="entry name" value="Zn(2)-C6 fungal-type DNA-binding domain"/>
    <property type="match status" value="1"/>
</dbReference>
<organism evidence="4 5">
    <name type="scientific">Hypocrea atroviridis (strain ATCC 20476 / IMI 206040)</name>
    <name type="common">Trichoderma atroviride</name>
    <dbReference type="NCBI Taxonomy" id="452589"/>
    <lineage>
        <taxon>Eukaryota</taxon>
        <taxon>Fungi</taxon>
        <taxon>Dikarya</taxon>
        <taxon>Ascomycota</taxon>
        <taxon>Pezizomycotina</taxon>
        <taxon>Sordariomycetes</taxon>
        <taxon>Hypocreomycetidae</taxon>
        <taxon>Hypocreales</taxon>
        <taxon>Hypocreaceae</taxon>
        <taxon>Trichoderma</taxon>
    </lineage>
</organism>
<keyword evidence="1" id="KW-0539">Nucleus</keyword>
<dbReference type="RefSeq" id="XP_013945565.1">
    <property type="nucleotide sequence ID" value="XM_014090090.1"/>
</dbReference>
<dbReference type="GO" id="GO:0001228">
    <property type="term" value="F:DNA-binding transcription activator activity, RNA polymerase II-specific"/>
    <property type="evidence" value="ECO:0007669"/>
    <property type="project" value="TreeGrafter"/>
</dbReference>
<feature type="compositionally biased region" description="Basic residues" evidence="2">
    <location>
        <begin position="32"/>
        <end position="42"/>
    </location>
</feature>
<evidence type="ECO:0000256" key="1">
    <source>
        <dbReference type="ARBA" id="ARBA00023242"/>
    </source>
</evidence>
<dbReference type="EMBL" id="ABDG02000020">
    <property type="protein sequence ID" value="EHK47359.1"/>
    <property type="molecule type" value="Genomic_DNA"/>
</dbReference>
<name>G9NP87_HYPAI</name>
<dbReference type="SUPFAM" id="SSF57701">
    <property type="entry name" value="Zn2/Cys6 DNA-binding domain"/>
    <property type="match status" value="1"/>
</dbReference>